<dbReference type="Proteomes" id="UP000576645">
    <property type="component" value="Unassembled WGS sequence"/>
</dbReference>
<organism evidence="1 2">
    <name type="scientific">Vibrio coralliilyticus</name>
    <dbReference type="NCBI Taxonomy" id="190893"/>
    <lineage>
        <taxon>Bacteria</taxon>
        <taxon>Pseudomonadati</taxon>
        <taxon>Pseudomonadota</taxon>
        <taxon>Gammaproteobacteria</taxon>
        <taxon>Vibrionales</taxon>
        <taxon>Vibrionaceae</taxon>
        <taxon>Vibrio</taxon>
    </lineage>
</organism>
<reference evidence="1 2" key="1">
    <citation type="submission" date="2019-09" db="EMBL/GenBank/DDBJ databases">
        <title>Draft genome sequencing and comparative genomics of hatchery-associated Vibrios.</title>
        <authorList>
            <person name="Kehlet-Delgado H."/>
            <person name="Mueller R.S."/>
        </authorList>
    </citation>
    <scope>NUCLEOTIDE SEQUENCE [LARGE SCALE GENOMIC DNA]</scope>
    <source>
        <strain evidence="1 2">09-121-3</strain>
    </source>
</reference>
<sequence>MSLTWKDVLGELQHSVPSGTITTYGDLSQKFYGHSRGAQSIGKRLDEIVSEEPKNVVFTNRVVKSKGVLIEFNGQQLQLKNEGVPIEDGRVNLKKARHAKLSK</sequence>
<proteinExistence type="predicted"/>
<comment type="caution">
    <text evidence="1">The sequence shown here is derived from an EMBL/GenBank/DDBJ whole genome shotgun (WGS) entry which is preliminary data.</text>
</comment>
<dbReference type="Gene3D" id="1.10.10.10">
    <property type="entry name" value="Winged helix-like DNA-binding domain superfamily/Winged helix DNA-binding domain"/>
    <property type="match status" value="1"/>
</dbReference>
<dbReference type="RefSeq" id="WP_171354339.1">
    <property type="nucleotide sequence ID" value="NZ_VTXP01000035.1"/>
</dbReference>
<evidence type="ECO:0000313" key="2">
    <source>
        <dbReference type="Proteomes" id="UP000576645"/>
    </source>
</evidence>
<gene>
    <name evidence="1" type="ORF">F0238_26915</name>
</gene>
<dbReference type="InterPro" id="IPR036388">
    <property type="entry name" value="WH-like_DNA-bd_sf"/>
</dbReference>
<accession>A0AAP6ZVW2</accession>
<dbReference type="EMBL" id="VTXP01000035">
    <property type="protein sequence ID" value="NOJ26327.1"/>
    <property type="molecule type" value="Genomic_DNA"/>
</dbReference>
<evidence type="ECO:0000313" key="1">
    <source>
        <dbReference type="EMBL" id="NOJ26327.1"/>
    </source>
</evidence>
<protein>
    <recommendedName>
        <fullName evidence="3">Methylated-DNA-[protein]-cysteine S-methyltransferase DNA binding domain-containing protein</fullName>
    </recommendedName>
</protein>
<dbReference type="AlphaFoldDB" id="A0AAP6ZVW2"/>
<name>A0AAP6ZVW2_9VIBR</name>
<evidence type="ECO:0008006" key="3">
    <source>
        <dbReference type="Google" id="ProtNLM"/>
    </source>
</evidence>